<dbReference type="PROSITE" id="PS51085">
    <property type="entry name" value="2FE2S_FER_2"/>
    <property type="match status" value="1"/>
</dbReference>
<keyword evidence="8" id="KW-1185">Reference proteome</keyword>
<dbReference type="CDD" id="cd00207">
    <property type="entry name" value="fer2"/>
    <property type="match status" value="1"/>
</dbReference>
<feature type="domain" description="2Fe-2S ferredoxin-type" evidence="6">
    <location>
        <begin position="4"/>
        <end position="80"/>
    </location>
</feature>
<accession>A0ABX1NVF4</accession>
<reference evidence="7 8" key="1">
    <citation type="submission" date="2019-12" db="EMBL/GenBank/DDBJ databases">
        <title>Comparative genomics gives insights into the taxonomy of the Azoarcus-Aromatoleum group and reveals separate origins of nif in the plant-associated Azoarcus and non-plant-associated Aromatoleum sub-groups.</title>
        <authorList>
            <person name="Lafos M."/>
            <person name="Maluk M."/>
            <person name="Batista M."/>
            <person name="Junghare M."/>
            <person name="Carmona M."/>
            <person name="Faoro H."/>
            <person name="Cruz L.M."/>
            <person name="Battistoni F."/>
            <person name="De Souza E."/>
            <person name="Pedrosa F."/>
            <person name="Chen W.-M."/>
            <person name="Poole P.S."/>
            <person name="Dixon R.A."/>
            <person name="James E.K."/>
        </authorList>
    </citation>
    <scope>NUCLEOTIDE SEQUENCE [LARGE SCALE GENOMIC DNA]</scope>
    <source>
        <strain evidence="7 8">PbN1</strain>
    </source>
</reference>
<dbReference type="InterPro" id="IPR051452">
    <property type="entry name" value="Diverse_Oxidoreductases"/>
</dbReference>
<evidence type="ECO:0000256" key="3">
    <source>
        <dbReference type="ARBA" id="ARBA00023002"/>
    </source>
</evidence>
<dbReference type="PROSITE" id="PS00197">
    <property type="entry name" value="2FE2S_FER_1"/>
    <property type="match status" value="1"/>
</dbReference>
<dbReference type="InterPro" id="IPR012675">
    <property type="entry name" value="Beta-grasp_dom_sf"/>
</dbReference>
<keyword evidence="1" id="KW-0001">2Fe-2S</keyword>
<name>A0ABX1NVF4_9RHOO</name>
<dbReference type="SUPFAM" id="SSF47741">
    <property type="entry name" value="CO dehydrogenase ISP C-domain like"/>
    <property type="match status" value="1"/>
</dbReference>
<evidence type="ECO:0000259" key="6">
    <source>
        <dbReference type="PROSITE" id="PS51085"/>
    </source>
</evidence>
<gene>
    <name evidence="7" type="ORF">GPA24_10710</name>
</gene>
<evidence type="ECO:0000256" key="4">
    <source>
        <dbReference type="ARBA" id="ARBA00023004"/>
    </source>
</evidence>
<dbReference type="RefSeq" id="WP_169202612.1">
    <property type="nucleotide sequence ID" value="NZ_CP059467.1"/>
</dbReference>
<evidence type="ECO:0000256" key="1">
    <source>
        <dbReference type="ARBA" id="ARBA00022714"/>
    </source>
</evidence>
<dbReference type="Proteomes" id="UP000633943">
    <property type="component" value="Unassembled WGS sequence"/>
</dbReference>
<organism evidence="7 8">
    <name type="scientific">Aromatoleum bremense</name>
    <dbReference type="NCBI Taxonomy" id="76115"/>
    <lineage>
        <taxon>Bacteria</taxon>
        <taxon>Pseudomonadati</taxon>
        <taxon>Pseudomonadota</taxon>
        <taxon>Betaproteobacteria</taxon>
        <taxon>Rhodocyclales</taxon>
        <taxon>Rhodocyclaceae</taxon>
        <taxon>Aromatoleum</taxon>
    </lineage>
</organism>
<dbReference type="Pfam" id="PF00111">
    <property type="entry name" value="Fer2"/>
    <property type="match status" value="1"/>
</dbReference>
<keyword evidence="5" id="KW-0411">Iron-sulfur</keyword>
<evidence type="ECO:0000313" key="7">
    <source>
        <dbReference type="EMBL" id="NMG16003.1"/>
    </source>
</evidence>
<dbReference type="InterPro" id="IPR036010">
    <property type="entry name" value="2Fe-2S_ferredoxin-like_sf"/>
</dbReference>
<dbReference type="PANTHER" id="PTHR44379">
    <property type="entry name" value="OXIDOREDUCTASE WITH IRON-SULFUR SUBUNIT"/>
    <property type="match status" value="1"/>
</dbReference>
<evidence type="ECO:0000313" key="8">
    <source>
        <dbReference type="Proteomes" id="UP000633943"/>
    </source>
</evidence>
<proteinExistence type="predicted"/>
<comment type="caution">
    <text evidence="7">The sequence shown here is derived from an EMBL/GenBank/DDBJ whole genome shotgun (WGS) entry which is preliminary data.</text>
</comment>
<dbReference type="InterPro" id="IPR036884">
    <property type="entry name" value="2Fe-2S-bd_dom_sf"/>
</dbReference>
<dbReference type="Gene3D" id="3.10.20.30">
    <property type="match status" value="1"/>
</dbReference>
<dbReference type="Gene3D" id="1.10.150.120">
    <property type="entry name" value="[2Fe-2S]-binding domain"/>
    <property type="match status" value="1"/>
</dbReference>
<sequence length="171" mass="18355">MKNATITLHINGEEYKLEVAVNRTLLEVLRDQLGMTETKYGCGTGECGACTVLVDDRAINSCLALAATMDGKRITTAAGFAHFGELNHIQQAFNDEAAIQCGYCTPGMIVKTASLLAKNPDPTEHEIRHALEGNICRCTGYEKIVKAVQKAARTAPGRAVKADTACQEVAQ</sequence>
<dbReference type="PANTHER" id="PTHR44379:SF5">
    <property type="entry name" value="OXIDOREDUCTASE WITH IRON-SULFUR SUBUNIT"/>
    <property type="match status" value="1"/>
</dbReference>
<dbReference type="InterPro" id="IPR001041">
    <property type="entry name" value="2Fe-2S_ferredoxin-type"/>
</dbReference>
<protein>
    <submittedName>
        <fullName evidence="7">2Fe-2S iron-sulfur cluster binding domain-containing protein</fullName>
    </submittedName>
</protein>
<keyword evidence="4" id="KW-0408">Iron</keyword>
<dbReference type="InterPro" id="IPR002888">
    <property type="entry name" value="2Fe-2S-bd"/>
</dbReference>
<keyword evidence="2" id="KW-0479">Metal-binding</keyword>
<dbReference type="SUPFAM" id="SSF54292">
    <property type="entry name" value="2Fe-2S ferredoxin-like"/>
    <property type="match status" value="1"/>
</dbReference>
<evidence type="ECO:0000256" key="5">
    <source>
        <dbReference type="ARBA" id="ARBA00023014"/>
    </source>
</evidence>
<dbReference type="Pfam" id="PF01799">
    <property type="entry name" value="Fer2_2"/>
    <property type="match status" value="1"/>
</dbReference>
<keyword evidence="3" id="KW-0560">Oxidoreductase</keyword>
<evidence type="ECO:0000256" key="2">
    <source>
        <dbReference type="ARBA" id="ARBA00022723"/>
    </source>
</evidence>
<dbReference type="InterPro" id="IPR006058">
    <property type="entry name" value="2Fe2S_fd_BS"/>
</dbReference>
<dbReference type="EMBL" id="WTVP01000026">
    <property type="protein sequence ID" value="NMG16003.1"/>
    <property type="molecule type" value="Genomic_DNA"/>
</dbReference>